<dbReference type="Proteomes" id="UP000034071">
    <property type="component" value="Chromosome"/>
</dbReference>
<evidence type="ECO:0000313" key="6">
    <source>
        <dbReference type="Proteomes" id="UP000034071"/>
    </source>
</evidence>
<dbReference type="GO" id="GO:0006355">
    <property type="term" value="P:regulation of DNA-templated transcription"/>
    <property type="evidence" value="ECO:0007669"/>
    <property type="project" value="UniProtKB-ARBA"/>
</dbReference>
<dbReference type="AlphaFoldDB" id="A0A0F6RC59"/>
<dbReference type="InterPro" id="IPR019885">
    <property type="entry name" value="Tscrpt_reg_HTH_AsnC-type_CS"/>
</dbReference>
<dbReference type="GO" id="GO:0043200">
    <property type="term" value="P:response to amino acid"/>
    <property type="evidence" value="ECO:0007669"/>
    <property type="project" value="TreeGrafter"/>
</dbReference>
<dbReference type="InterPro" id="IPR011991">
    <property type="entry name" value="ArsR-like_HTH"/>
</dbReference>
<proteinExistence type="predicted"/>
<keyword evidence="3" id="KW-0804">Transcription</keyword>
<dbReference type="InterPro" id="IPR036390">
    <property type="entry name" value="WH_DNA-bd_sf"/>
</dbReference>
<organism evidence="5 6">
    <name type="scientific">Kangiella geojedonensis</name>
    <dbReference type="NCBI Taxonomy" id="914150"/>
    <lineage>
        <taxon>Bacteria</taxon>
        <taxon>Pseudomonadati</taxon>
        <taxon>Pseudomonadota</taxon>
        <taxon>Gammaproteobacteria</taxon>
        <taxon>Kangiellales</taxon>
        <taxon>Kangiellaceae</taxon>
        <taxon>Kangiella</taxon>
    </lineage>
</organism>
<dbReference type="RefSeq" id="WP_046561242.1">
    <property type="nucleotide sequence ID" value="NZ_CP010975.1"/>
</dbReference>
<dbReference type="PANTHER" id="PTHR30154">
    <property type="entry name" value="LEUCINE-RESPONSIVE REGULATORY PROTEIN"/>
    <property type="match status" value="1"/>
</dbReference>
<dbReference type="EMBL" id="CP010975">
    <property type="protein sequence ID" value="AKE52138.1"/>
    <property type="molecule type" value="Genomic_DNA"/>
</dbReference>
<keyword evidence="2" id="KW-0238">DNA-binding</keyword>
<dbReference type="GO" id="GO:0005829">
    <property type="term" value="C:cytosol"/>
    <property type="evidence" value="ECO:0007669"/>
    <property type="project" value="TreeGrafter"/>
</dbReference>
<protein>
    <submittedName>
        <fullName evidence="5">AsnC family transcriptional regulator</fullName>
    </submittedName>
</protein>
<dbReference type="PANTHER" id="PTHR30154:SF34">
    <property type="entry name" value="TRANSCRIPTIONAL REGULATOR AZLB"/>
    <property type="match status" value="1"/>
</dbReference>
<dbReference type="Gene3D" id="3.30.70.920">
    <property type="match status" value="1"/>
</dbReference>
<dbReference type="InterPro" id="IPR011008">
    <property type="entry name" value="Dimeric_a/b-barrel"/>
</dbReference>
<dbReference type="GO" id="GO:0043565">
    <property type="term" value="F:sequence-specific DNA binding"/>
    <property type="evidence" value="ECO:0007669"/>
    <property type="project" value="InterPro"/>
</dbReference>
<dbReference type="SUPFAM" id="SSF46785">
    <property type="entry name" value="Winged helix' DNA-binding domain"/>
    <property type="match status" value="1"/>
</dbReference>
<dbReference type="InterPro" id="IPR019887">
    <property type="entry name" value="Tscrpt_reg_AsnC/Lrp_C"/>
</dbReference>
<evidence type="ECO:0000256" key="1">
    <source>
        <dbReference type="ARBA" id="ARBA00023015"/>
    </source>
</evidence>
<accession>A0A0F6RC59</accession>
<dbReference type="PROSITE" id="PS00519">
    <property type="entry name" value="HTH_ASNC_1"/>
    <property type="match status" value="1"/>
</dbReference>
<dbReference type="SUPFAM" id="SSF54909">
    <property type="entry name" value="Dimeric alpha+beta barrel"/>
    <property type="match status" value="1"/>
</dbReference>
<dbReference type="KEGG" id="kge:TQ33_1178"/>
<dbReference type="InterPro" id="IPR036388">
    <property type="entry name" value="WH-like_DNA-bd_sf"/>
</dbReference>
<evidence type="ECO:0000259" key="4">
    <source>
        <dbReference type="PROSITE" id="PS50956"/>
    </source>
</evidence>
<dbReference type="PRINTS" id="PR00033">
    <property type="entry name" value="HTHASNC"/>
</dbReference>
<gene>
    <name evidence="5" type="ORF">TQ33_1178</name>
</gene>
<reference evidence="5 6" key="1">
    <citation type="submission" date="2015-02" db="EMBL/GenBank/DDBJ databases">
        <title>Complete genome sequence of Kangiella geojedonensis strain YCS-5T.</title>
        <authorList>
            <person name="Kim K.M."/>
        </authorList>
    </citation>
    <scope>NUCLEOTIDE SEQUENCE [LARGE SCALE GENOMIC DNA]</scope>
    <source>
        <strain evidence="5 6">YCS-5</strain>
    </source>
</reference>
<dbReference type="Pfam" id="PF13412">
    <property type="entry name" value="HTH_24"/>
    <property type="match status" value="1"/>
</dbReference>
<dbReference type="SMART" id="SM00344">
    <property type="entry name" value="HTH_ASNC"/>
    <property type="match status" value="1"/>
</dbReference>
<dbReference type="PATRIC" id="fig|914150.5.peg.1194"/>
<dbReference type="CDD" id="cd00090">
    <property type="entry name" value="HTH_ARSR"/>
    <property type="match status" value="1"/>
</dbReference>
<evidence type="ECO:0000256" key="2">
    <source>
        <dbReference type="ARBA" id="ARBA00023125"/>
    </source>
</evidence>
<dbReference type="FunFam" id="1.10.10.10:FF:000186">
    <property type="entry name" value="AsnC family transcriptional regulator"/>
    <property type="match status" value="1"/>
</dbReference>
<dbReference type="Gene3D" id="1.10.10.10">
    <property type="entry name" value="Winged helix-like DNA-binding domain superfamily/Winged helix DNA-binding domain"/>
    <property type="match status" value="1"/>
</dbReference>
<feature type="domain" description="HTH asnC-type" evidence="4">
    <location>
        <begin position="9"/>
        <end position="70"/>
    </location>
</feature>
<dbReference type="InterPro" id="IPR019888">
    <property type="entry name" value="Tscrpt_reg_AsnC-like"/>
</dbReference>
<sequence length="160" mass="18131">MVESSKMKLDALDKKILNVLQTEGRLTNAELAKRVNLSPPATHARVKRLEHEGIIRQYAALLDRHKLGFDNLCFVEFNLQLHSVEQIQSILATVNSWPEVLECHNVTGEYDYLLKVAVRNTQALESFISQKMIPLDGIARIHTSLVVKEVKTTTAIKLEE</sequence>
<keyword evidence="1" id="KW-0805">Transcription regulation</keyword>
<dbReference type="HOGENOM" id="CLU_091233_0_0_6"/>
<dbReference type="STRING" id="914150.TQ33_1178"/>
<name>A0A0F6RC59_9GAMM</name>
<dbReference type="PROSITE" id="PS50956">
    <property type="entry name" value="HTH_ASNC_2"/>
    <property type="match status" value="1"/>
</dbReference>
<dbReference type="Pfam" id="PF01037">
    <property type="entry name" value="AsnC_trans_reg"/>
    <property type="match status" value="1"/>
</dbReference>
<evidence type="ECO:0000313" key="5">
    <source>
        <dbReference type="EMBL" id="AKE52138.1"/>
    </source>
</evidence>
<dbReference type="InterPro" id="IPR000485">
    <property type="entry name" value="AsnC-type_HTH_dom"/>
</dbReference>
<dbReference type="OrthoDB" id="8590699at2"/>
<evidence type="ECO:0000256" key="3">
    <source>
        <dbReference type="ARBA" id="ARBA00023163"/>
    </source>
</evidence>
<keyword evidence="6" id="KW-1185">Reference proteome</keyword>